<protein>
    <recommendedName>
        <fullName evidence="3">Glycoside hydrolase family 65</fullName>
    </recommendedName>
</protein>
<dbReference type="InterPro" id="IPR008928">
    <property type="entry name" value="6-hairpin_glycosidase_sf"/>
</dbReference>
<gene>
    <name evidence="1" type="ORF">GC722_01400</name>
</gene>
<dbReference type="InterPro" id="IPR012341">
    <property type="entry name" value="6hp_glycosidase-like_sf"/>
</dbReference>
<evidence type="ECO:0008006" key="3">
    <source>
        <dbReference type="Google" id="ProtNLM"/>
    </source>
</evidence>
<dbReference type="SUPFAM" id="SSF48208">
    <property type="entry name" value="Six-hairpin glycosidases"/>
    <property type="match status" value="1"/>
</dbReference>
<accession>A0A6A9USJ5</accession>
<dbReference type="Gene3D" id="1.50.10.10">
    <property type="match status" value="1"/>
</dbReference>
<keyword evidence="2" id="KW-1185">Reference proteome</keyword>
<dbReference type="Proteomes" id="UP000435304">
    <property type="component" value="Unassembled WGS sequence"/>
</dbReference>
<evidence type="ECO:0000313" key="1">
    <source>
        <dbReference type="EMBL" id="MVA74695.1"/>
    </source>
</evidence>
<proteinExistence type="predicted"/>
<dbReference type="EMBL" id="WPCU01000003">
    <property type="protein sequence ID" value="MVA74695.1"/>
    <property type="molecule type" value="Genomic_DNA"/>
</dbReference>
<evidence type="ECO:0000313" key="2">
    <source>
        <dbReference type="Proteomes" id="UP000435304"/>
    </source>
</evidence>
<organism evidence="1 2">
    <name type="scientific">Auraticoccus cholistanensis</name>
    <dbReference type="NCBI Taxonomy" id="2656650"/>
    <lineage>
        <taxon>Bacteria</taxon>
        <taxon>Bacillati</taxon>
        <taxon>Actinomycetota</taxon>
        <taxon>Actinomycetes</taxon>
        <taxon>Propionibacteriales</taxon>
        <taxon>Propionibacteriaceae</taxon>
        <taxon>Auraticoccus</taxon>
    </lineage>
</organism>
<reference evidence="1 2" key="1">
    <citation type="submission" date="2019-12" db="EMBL/GenBank/DDBJ databases">
        <title>Auraticoccus cholistani sp. nov., an actinomycete isolated from soil of Cholistan desert.</title>
        <authorList>
            <person name="Cheema M.T."/>
        </authorList>
    </citation>
    <scope>NUCLEOTIDE SEQUENCE [LARGE SCALE GENOMIC DNA]</scope>
    <source>
        <strain evidence="1 2">F435</strain>
    </source>
</reference>
<dbReference type="RefSeq" id="WP_156607303.1">
    <property type="nucleotide sequence ID" value="NZ_WPCU01000003.1"/>
</dbReference>
<dbReference type="GO" id="GO:0005975">
    <property type="term" value="P:carbohydrate metabolic process"/>
    <property type="evidence" value="ECO:0007669"/>
    <property type="project" value="InterPro"/>
</dbReference>
<dbReference type="AlphaFoldDB" id="A0A6A9USJ5"/>
<comment type="caution">
    <text evidence="1">The sequence shown here is derived from an EMBL/GenBank/DDBJ whole genome shotgun (WGS) entry which is preliminary data.</text>
</comment>
<sequence length="698" mass="78125">MTIDRHALVRRHRVRHERPDPLSPLSVGNGELCFTADITGLQTFPELHDRATARAEGRSAMPLGTQSQWGYHWTPNPERWTLADTMETYDSPRGPVQYPTRYDYHKDKAASVGDEAPGYYFWVNPQRLHLVQVGLALTTSDGRRVGLDELTQTEQELDPWTGILTSSFRCGGSPVRVTTTVHPERDVLAVRVESELLVDGRARLQLAFPHVHDTFEADADWDRPDDHSTTLRDGEHGTVFDRRLDRTRYVAVAGGLPRDRFVQTAPHTYLLDSAGADVLELALELAPAEDGRPLPDVAATEAASRRGWEAFWLSGAAVDLSGSTDPRAAELERRIVLSQYQTAVNCAGSTPSQESGLVCNSWSGTFHLEMHWWHAAHFAAWGRPELLERSFDWYDSVLDVARETARAQGFRGARWPKHVGPEGIEHPNRIGPLLVWQQPHPIHFAELIYQARGEDPAVLARYDEIVAETAEFIASFALREDDGRYHLPPPLIPAQEVYGSSDSWDPLFETAYFRWALETAQRWRERQGLGRRADWDEVAAGLVLDVSEDGCYDAVQRPPRTEYTDHPSMLAALGVVPDTGLVDAQVMRATLDRVLERWRWPSAWGWDFPVMAMCATRLGEPGLALELLLRPEVKNTYLANGHNFQVDNRLPLYLPGNGGLLMAVALLAGGWVRPDGSRVVPPAAEGWVVRAEGFPARP</sequence>
<name>A0A6A9USJ5_9ACTN</name>